<dbReference type="SUPFAM" id="SSF47616">
    <property type="entry name" value="GST C-terminal domain-like"/>
    <property type="match status" value="1"/>
</dbReference>
<evidence type="ECO:0000259" key="7">
    <source>
        <dbReference type="PROSITE" id="PS50405"/>
    </source>
</evidence>
<dbReference type="Gene3D" id="1.20.1050.10">
    <property type="match status" value="1"/>
</dbReference>
<dbReference type="SFLD" id="SFLDG01152">
    <property type="entry name" value="Main.3:_Omega-_and_Tau-like"/>
    <property type="match status" value="1"/>
</dbReference>
<dbReference type="FunFam" id="3.40.30.10:FF:000014">
    <property type="entry name" value="Tau class glutathione S-transferase"/>
    <property type="match status" value="1"/>
</dbReference>
<evidence type="ECO:0000256" key="3">
    <source>
        <dbReference type="ARBA" id="ARBA00022679"/>
    </source>
</evidence>
<dbReference type="InterPro" id="IPR010987">
    <property type="entry name" value="Glutathione-S-Trfase_C-like"/>
</dbReference>
<name>A0AAD8GUR7_9APIA</name>
<dbReference type="GO" id="GO:0005737">
    <property type="term" value="C:cytoplasm"/>
    <property type="evidence" value="ECO:0007669"/>
    <property type="project" value="TreeGrafter"/>
</dbReference>
<dbReference type="InterPro" id="IPR004045">
    <property type="entry name" value="Glutathione_S-Trfase_N"/>
</dbReference>
<dbReference type="PROSITE" id="PS50404">
    <property type="entry name" value="GST_NTER"/>
    <property type="match status" value="1"/>
</dbReference>
<dbReference type="Proteomes" id="UP001237642">
    <property type="component" value="Unassembled WGS sequence"/>
</dbReference>
<dbReference type="SFLD" id="SFLDS00019">
    <property type="entry name" value="Glutathione_Transferase_(cytos"/>
    <property type="match status" value="1"/>
</dbReference>
<dbReference type="InterPro" id="IPR045074">
    <property type="entry name" value="GST_C_Tau"/>
</dbReference>
<comment type="caution">
    <text evidence="8">The sequence shown here is derived from an EMBL/GenBank/DDBJ whole genome shotgun (WGS) entry which is preliminary data.</text>
</comment>
<dbReference type="CDD" id="cd03185">
    <property type="entry name" value="GST_C_Tau"/>
    <property type="match status" value="1"/>
</dbReference>
<dbReference type="EC" id="2.5.1.18" evidence="2"/>
<comment type="catalytic activity">
    <reaction evidence="4">
        <text>RX + glutathione = an S-substituted glutathione + a halide anion + H(+)</text>
        <dbReference type="Rhea" id="RHEA:16437"/>
        <dbReference type="ChEBI" id="CHEBI:15378"/>
        <dbReference type="ChEBI" id="CHEBI:16042"/>
        <dbReference type="ChEBI" id="CHEBI:17792"/>
        <dbReference type="ChEBI" id="CHEBI:57925"/>
        <dbReference type="ChEBI" id="CHEBI:90779"/>
        <dbReference type="EC" id="2.5.1.18"/>
    </reaction>
</comment>
<dbReference type="PROSITE" id="PS50405">
    <property type="entry name" value="GST_CTER"/>
    <property type="match status" value="1"/>
</dbReference>
<reference evidence="8" key="1">
    <citation type="submission" date="2023-02" db="EMBL/GenBank/DDBJ databases">
        <title>Genome of toxic invasive species Heracleum sosnowskyi carries increased number of genes despite the absence of recent whole-genome duplications.</title>
        <authorList>
            <person name="Schelkunov M."/>
            <person name="Shtratnikova V."/>
            <person name="Makarenko M."/>
            <person name="Klepikova A."/>
            <person name="Omelchenko D."/>
            <person name="Novikova G."/>
            <person name="Obukhova E."/>
            <person name="Bogdanov V."/>
            <person name="Penin A."/>
            <person name="Logacheva M."/>
        </authorList>
    </citation>
    <scope>NUCLEOTIDE SEQUENCE</scope>
    <source>
        <strain evidence="8">Hsosn_3</strain>
        <tissue evidence="8">Leaf</tissue>
    </source>
</reference>
<accession>A0AAD8GUR7</accession>
<dbReference type="SFLD" id="SFLDG00358">
    <property type="entry name" value="Main_(cytGST)"/>
    <property type="match status" value="1"/>
</dbReference>
<protein>
    <recommendedName>
        <fullName evidence="5">Probable glutathione S-transferase</fullName>
        <ecNumber evidence="2">2.5.1.18</ecNumber>
    </recommendedName>
</protein>
<dbReference type="EMBL" id="JAUIZM010000011">
    <property type="protein sequence ID" value="KAK1354644.1"/>
    <property type="molecule type" value="Genomic_DNA"/>
</dbReference>
<dbReference type="PANTHER" id="PTHR11260">
    <property type="entry name" value="GLUTATHIONE S-TRANSFERASE, GST, SUPERFAMILY, GST DOMAIN CONTAINING"/>
    <property type="match status" value="1"/>
</dbReference>
<dbReference type="FunFam" id="1.20.1050.10:FF:000012">
    <property type="entry name" value="Tau class glutathione S-transferase"/>
    <property type="match status" value="1"/>
</dbReference>
<dbReference type="SUPFAM" id="SSF52833">
    <property type="entry name" value="Thioredoxin-like"/>
    <property type="match status" value="1"/>
</dbReference>
<feature type="domain" description="GST C-terminal" evidence="7">
    <location>
        <begin position="89"/>
        <end position="220"/>
    </location>
</feature>
<evidence type="ECO:0000313" key="8">
    <source>
        <dbReference type="EMBL" id="KAK1354644.1"/>
    </source>
</evidence>
<keyword evidence="3 8" id="KW-0808">Transferase</keyword>
<evidence type="ECO:0000256" key="1">
    <source>
        <dbReference type="ARBA" id="ARBA00009929"/>
    </source>
</evidence>
<keyword evidence="9" id="KW-1185">Reference proteome</keyword>
<reference evidence="8" key="2">
    <citation type="submission" date="2023-05" db="EMBL/GenBank/DDBJ databases">
        <authorList>
            <person name="Schelkunov M.I."/>
        </authorList>
    </citation>
    <scope>NUCLEOTIDE SEQUENCE</scope>
    <source>
        <strain evidence="8">Hsosn_3</strain>
        <tissue evidence="8">Leaf</tissue>
    </source>
</reference>
<comment type="similarity">
    <text evidence="1">Belongs to the GST superfamily. HSP26 family.</text>
</comment>
<evidence type="ECO:0000256" key="2">
    <source>
        <dbReference type="ARBA" id="ARBA00012452"/>
    </source>
</evidence>
<dbReference type="InterPro" id="IPR045073">
    <property type="entry name" value="Omega/Tau-like"/>
</dbReference>
<dbReference type="InterPro" id="IPR036249">
    <property type="entry name" value="Thioredoxin-like_sf"/>
</dbReference>
<dbReference type="Gene3D" id="3.40.30.10">
    <property type="entry name" value="Glutaredoxin"/>
    <property type="match status" value="1"/>
</dbReference>
<dbReference type="Pfam" id="PF02798">
    <property type="entry name" value="GST_N"/>
    <property type="match status" value="1"/>
</dbReference>
<dbReference type="PANTHER" id="PTHR11260:SF676">
    <property type="entry name" value="GLUTATHIONE S-TRANSFERASE U8"/>
    <property type="match status" value="1"/>
</dbReference>
<sequence>MANQEVKLLGVRESPFSKRVEIALKMKGVEYENVEEDLSTKSPELLKYNPIHKKVPVFLHNGKPIVESLVILEYIDETWKSGTPLLPQDPLERATSRFWAKFIDDKLLPAAVKFVGSKGGEQDVEEIVELLSKLENELKDKKFFGGESIGLVDIVGSIIALWIDVIQEAVGVEIFTKEKHPKLFKWSEDFMDCSIIKETLPPRADLLAFWQNRLHPSTTSG</sequence>
<evidence type="ECO:0000256" key="4">
    <source>
        <dbReference type="ARBA" id="ARBA00047960"/>
    </source>
</evidence>
<proteinExistence type="inferred from homology"/>
<evidence type="ECO:0000259" key="6">
    <source>
        <dbReference type="PROSITE" id="PS50404"/>
    </source>
</evidence>
<dbReference type="GO" id="GO:0006749">
    <property type="term" value="P:glutathione metabolic process"/>
    <property type="evidence" value="ECO:0007669"/>
    <property type="project" value="InterPro"/>
</dbReference>
<organism evidence="8 9">
    <name type="scientific">Heracleum sosnowskyi</name>
    <dbReference type="NCBI Taxonomy" id="360622"/>
    <lineage>
        <taxon>Eukaryota</taxon>
        <taxon>Viridiplantae</taxon>
        <taxon>Streptophyta</taxon>
        <taxon>Embryophyta</taxon>
        <taxon>Tracheophyta</taxon>
        <taxon>Spermatophyta</taxon>
        <taxon>Magnoliopsida</taxon>
        <taxon>eudicotyledons</taxon>
        <taxon>Gunneridae</taxon>
        <taxon>Pentapetalae</taxon>
        <taxon>asterids</taxon>
        <taxon>campanulids</taxon>
        <taxon>Apiales</taxon>
        <taxon>Apiaceae</taxon>
        <taxon>Apioideae</taxon>
        <taxon>apioid superclade</taxon>
        <taxon>Tordylieae</taxon>
        <taxon>Tordyliinae</taxon>
        <taxon>Heracleum</taxon>
    </lineage>
</organism>
<dbReference type="Pfam" id="PF00043">
    <property type="entry name" value="GST_C"/>
    <property type="match status" value="1"/>
</dbReference>
<dbReference type="CDD" id="cd03058">
    <property type="entry name" value="GST_N_Tau"/>
    <property type="match status" value="1"/>
</dbReference>
<feature type="domain" description="GST N-terminal" evidence="6">
    <location>
        <begin position="4"/>
        <end position="83"/>
    </location>
</feature>
<evidence type="ECO:0000313" key="9">
    <source>
        <dbReference type="Proteomes" id="UP001237642"/>
    </source>
</evidence>
<dbReference type="GO" id="GO:0004364">
    <property type="term" value="F:glutathione transferase activity"/>
    <property type="evidence" value="ECO:0007669"/>
    <property type="project" value="UniProtKB-EC"/>
</dbReference>
<dbReference type="InterPro" id="IPR004046">
    <property type="entry name" value="GST_C"/>
</dbReference>
<dbReference type="InterPro" id="IPR040079">
    <property type="entry name" value="Glutathione_S-Trfase"/>
</dbReference>
<dbReference type="AlphaFoldDB" id="A0AAD8GUR7"/>
<gene>
    <name evidence="8" type="ORF">POM88_047900</name>
</gene>
<dbReference type="InterPro" id="IPR036282">
    <property type="entry name" value="Glutathione-S-Trfase_C_sf"/>
</dbReference>
<evidence type="ECO:0000256" key="5">
    <source>
        <dbReference type="ARBA" id="ARBA00071370"/>
    </source>
</evidence>